<accession>A0ABZ0US71</accession>
<dbReference type="Pfam" id="PF13439">
    <property type="entry name" value="Glyco_transf_4"/>
    <property type="match status" value="1"/>
</dbReference>
<protein>
    <submittedName>
        <fullName evidence="3">Glycosyltransferase family 4 protein</fullName>
    </submittedName>
</protein>
<proteinExistence type="predicted"/>
<keyword evidence="4" id="KW-1185">Reference proteome</keyword>
<dbReference type="EMBL" id="CP112932">
    <property type="protein sequence ID" value="WPY00493.1"/>
    <property type="molecule type" value="Genomic_DNA"/>
</dbReference>
<feature type="domain" description="Glycosyltransferase subfamily 4-like N-terminal" evidence="2">
    <location>
        <begin position="13"/>
        <end position="147"/>
    </location>
</feature>
<dbReference type="InterPro" id="IPR001296">
    <property type="entry name" value="Glyco_trans_1"/>
</dbReference>
<evidence type="ECO:0000313" key="4">
    <source>
        <dbReference type="Proteomes" id="UP001326613"/>
    </source>
</evidence>
<dbReference type="RefSeq" id="WP_323738554.1">
    <property type="nucleotide sequence ID" value="NZ_CP112932.1"/>
</dbReference>
<evidence type="ECO:0000313" key="3">
    <source>
        <dbReference type="EMBL" id="WPY00493.1"/>
    </source>
</evidence>
<dbReference type="SUPFAM" id="SSF53756">
    <property type="entry name" value="UDP-Glycosyltransferase/glycogen phosphorylase"/>
    <property type="match status" value="1"/>
</dbReference>
<reference evidence="3 4" key="1">
    <citation type="submission" date="2022-10" db="EMBL/GenBank/DDBJ databases">
        <title>Host association and intracellularity evolved multiple times independently in the Rickettsiales.</title>
        <authorList>
            <person name="Castelli M."/>
            <person name="Nardi T."/>
            <person name="Gammuto L."/>
            <person name="Bellinzona G."/>
            <person name="Sabaneyeva E."/>
            <person name="Potekhin A."/>
            <person name="Serra V."/>
            <person name="Petroni G."/>
            <person name="Sassera D."/>
        </authorList>
    </citation>
    <scope>NUCLEOTIDE SEQUENCE [LARGE SCALE GENOMIC DNA]</scope>
    <source>
        <strain evidence="3 4">Kr 154-4</strain>
    </source>
</reference>
<dbReference type="Pfam" id="PF00534">
    <property type="entry name" value="Glycos_transf_1"/>
    <property type="match status" value="1"/>
</dbReference>
<organism evidence="3 4">
    <name type="scientific">Candidatus Trichorickettsia mobilis</name>
    <dbReference type="NCBI Taxonomy" id="1346319"/>
    <lineage>
        <taxon>Bacteria</taxon>
        <taxon>Pseudomonadati</taxon>
        <taxon>Pseudomonadota</taxon>
        <taxon>Alphaproteobacteria</taxon>
        <taxon>Rickettsiales</taxon>
        <taxon>Rickettsiaceae</taxon>
        <taxon>Rickettsieae</taxon>
        <taxon>Candidatus Trichorickettsia</taxon>
    </lineage>
</organism>
<dbReference type="Gene3D" id="3.40.50.2000">
    <property type="entry name" value="Glycogen Phosphorylase B"/>
    <property type="match status" value="2"/>
</dbReference>
<name>A0ABZ0US71_9RICK</name>
<dbReference type="CDD" id="cd03801">
    <property type="entry name" value="GT4_PimA-like"/>
    <property type="match status" value="1"/>
</dbReference>
<evidence type="ECO:0000259" key="1">
    <source>
        <dbReference type="Pfam" id="PF00534"/>
    </source>
</evidence>
<dbReference type="Proteomes" id="UP001326613">
    <property type="component" value="Chromosome"/>
</dbReference>
<evidence type="ECO:0000259" key="2">
    <source>
        <dbReference type="Pfam" id="PF13439"/>
    </source>
</evidence>
<dbReference type="InterPro" id="IPR028098">
    <property type="entry name" value="Glyco_trans_4-like_N"/>
</dbReference>
<feature type="domain" description="Glycosyl transferase family 1" evidence="1">
    <location>
        <begin position="154"/>
        <end position="311"/>
    </location>
</feature>
<gene>
    <name evidence="3" type="ORF">Trichorick_00371</name>
</gene>
<sequence>MKVLNIMLSRKLGGIEQSFLDYSFALKSQNINVINVTSVFAKVNSSSATSIKLPNLGPWDFFSMLYLIILVVFIKPDLIIVHGNRAVNFARKAGKRCPIVGIAHNYKVADLLKCNYIIALTEHMREYLIKQHFEESCIQVIPNMINIRKDPVVRKFHSPVVIGTMTRFVKKKGVDILLKSLAKLRDQHYNFKAIIGGGGEEESNLLKLVQELKLEQYVSFVGWINNKEKFFNEVDIFCVPSLHEPFGIIILEAMVNSMPIVSTNTEGPSEIIRNRHDGLLCTAGSVDDLTLKLAYLLINSMDAKKYAENAYVRVNDKYTTSVVAPQLANFVKTISKT</sequence>
<dbReference type="PANTHER" id="PTHR12526">
    <property type="entry name" value="GLYCOSYLTRANSFERASE"/>
    <property type="match status" value="1"/>
</dbReference>